<feature type="region of interest" description="Disordered" evidence="1">
    <location>
        <begin position="80"/>
        <end position="131"/>
    </location>
</feature>
<evidence type="ECO:0000313" key="2">
    <source>
        <dbReference type="EMBL" id="GER47718.1"/>
    </source>
</evidence>
<dbReference type="GO" id="GO:0016787">
    <property type="term" value="F:hydrolase activity"/>
    <property type="evidence" value="ECO:0007669"/>
    <property type="project" value="UniProtKB-KW"/>
</dbReference>
<feature type="compositionally biased region" description="Polar residues" evidence="1">
    <location>
        <begin position="121"/>
        <end position="131"/>
    </location>
</feature>
<dbReference type="Proteomes" id="UP000325081">
    <property type="component" value="Unassembled WGS sequence"/>
</dbReference>
<reference evidence="3" key="1">
    <citation type="journal article" date="2019" name="Curr. Biol.">
        <title>Genome Sequence of Striga asiatica Provides Insight into the Evolution of Plant Parasitism.</title>
        <authorList>
            <person name="Yoshida S."/>
            <person name="Kim S."/>
            <person name="Wafula E.K."/>
            <person name="Tanskanen J."/>
            <person name="Kim Y.M."/>
            <person name="Honaas L."/>
            <person name="Yang Z."/>
            <person name="Spallek T."/>
            <person name="Conn C.E."/>
            <person name="Ichihashi Y."/>
            <person name="Cheong K."/>
            <person name="Cui S."/>
            <person name="Der J.P."/>
            <person name="Gundlach H."/>
            <person name="Jiao Y."/>
            <person name="Hori C."/>
            <person name="Ishida J.K."/>
            <person name="Kasahara H."/>
            <person name="Kiba T."/>
            <person name="Kim M.S."/>
            <person name="Koo N."/>
            <person name="Laohavisit A."/>
            <person name="Lee Y.H."/>
            <person name="Lumba S."/>
            <person name="McCourt P."/>
            <person name="Mortimer J.C."/>
            <person name="Mutuku J.M."/>
            <person name="Nomura T."/>
            <person name="Sasaki-Sekimoto Y."/>
            <person name="Seto Y."/>
            <person name="Wang Y."/>
            <person name="Wakatake T."/>
            <person name="Sakakibara H."/>
            <person name="Demura T."/>
            <person name="Yamaguchi S."/>
            <person name="Yoneyama K."/>
            <person name="Manabe R.I."/>
            <person name="Nelson D.C."/>
            <person name="Schulman A.H."/>
            <person name="Timko M.P."/>
            <person name="dePamphilis C.W."/>
            <person name="Choi D."/>
            <person name="Shirasu K."/>
        </authorList>
    </citation>
    <scope>NUCLEOTIDE SEQUENCE [LARGE SCALE GENOMIC DNA]</scope>
    <source>
        <strain evidence="3">cv. UVA1</strain>
    </source>
</reference>
<organism evidence="2 3">
    <name type="scientific">Striga asiatica</name>
    <name type="common">Asiatic witchweed</name>
    <name type="synonym">Buchnera asiatica</name>
    <dbReference type="NCBI Taxonomy" id="4170"/>
    <lineage>
        <taxon>Eukaryota</taxon>
        <taxon>Viridiplantae</taxon>
        <taxon>Streptophyta</taxon>
        <taxon>Embryophyta</taxon>
        <taxon>Tracheophyta</taxon>
        <taxon>Spermatophyta</taxon>
        <taxon>Magnoliopsida</taxon>
        <taxon>eudicotyledons</taxon>
        <taxon>Gunneridae</taxon>
        <taxon>Pentapetalae</taxon>
        <taxon>asterids</taxon>
        <taxon>lamiids</taxon>
        <taxon>Lamiales</taxon>
        <taxon>Orobanchaceae</taxon>
        <taxon>Buchnereae</taxon>
        <taxon>Striga</taxon>
    </lineage>
</organism>
<dbReference type="AlphaFoldDB" id="A0A5A7QS74"/>
<keyword evidence="3" id="KW-1185">Reference proteome</keyword>
<dbReference type="EMBL" id="BKCP01008037">
    <property type="protein sequence ID" value="GER47718.1"/>
    <property type="molecule type" value="Genomic_DNA"/>
</dbReference>
<comment type="caution">
    <text evidence="2">The sequence shown here is derived from an EMBL/GenBank/DDBJ whole genome shotgun (WGS) entry which is preliminary data.</text>
</comment>
<protein>
    <submittedName>
        <fullName evidence="2">Haloacid dehalogenase-like hydrolase superfamily protein</fullName>
    </submittedName>
</protein>
<feature type="compositionally biased region" description="Polar residues" evidence="1">
    <location>
        <begin position="98"/>
        <end position="109"/>
    </location>
</feature>
<evidence type="ECO:0000313" key="3">
    <source>
        <dbReference type="Proteomes" id="UP000325081"/>
    </source>
</evidence>
<evidence type="ECO:0000256" key="1">
    <source>
        <dbReference type="SAM" id="MobiDB-lite"/>
    </source>
</evidence>
<name>A0A5A7QS74_STRAF</name>
<keyword evidence="2" id="KW-0378">Hydrolase</keyword>
<sequence>MGTSGRSAVPWYLRLSLTHMVLKPRFQGESMEVEADTRRKHCSSADKLRKTIDYMLQKLKNLVRNCSEVKEQCLVAKIQQQNQPKSEGLKQKTRSRCSQKLVQNPQNLARSGEIGPRRTWNRGSATGMQRN</sequence>
<proteinExistence type="predicted"/>
<gene>
    <name evidence="2" type="ORF">STAS_24828</name>
</gene>
<accession>A0A5A7QS74</accession>